<feature type="compositionally biased region" description="Basic residues" evidence="1">
    <location>
        <begin position="287"/>
        <end position="298"/>
    </location>
</feature>
<name>E3M1E8_CAERE</name>
<evidence type="ECO:0000313" key="3">
    <source>
        <dbReference type="Proteomes" id="UP000008281"/>
    </source>
</evidence>
<evidence type="ECO:0000256" key="1">
    <source>
        <dbReference type="SAM" id="MobiDB-lite"/>
    </source>
</evidence>
<dbReference type="EMBL" id="DS268421">
    <property type="protein sequence ID" value="EFO88964.1"/>
    <property type="molecule type" value="Genomic_DNA"/>
</dbReference>
<dbReference type="HOGENOM" id="CLU_934608_0_0_1"/>
<evidence type="ECO:0000313" key="2">
    <source>
        <dbReference type="EMBL" id="EFO88964.1"/>
    </source>
</evidence>
<reference evidence="2" key="1">
    <citation type="submission" date="2007-07" db="EMBL/GenBank/DDBJ databases">
        <title>PCAP assembly of the Caenorhabditis remanei genome.</title>
        <authorList>
            <consortium name="The Caenorhabditis remanei Sequencing Consortium"/>
            <person name="Wilson R.K."/>
        </authorList>
    </citation>
    <scope>NUCLEOTIDE SEQUENCE [LARGE SCALE GENOMIC DNA]</scope>
    <source>
        <strain evidence="2">PB4641</strain>
    </source>
</reference>
<dbReference type="Proteomes" id="UP000008281">
    <property type="component" value="Unassembled WGS sequence"/>
</dbReference>
<dbReference type="eggNOG" id="ENOG502TKAY">
    <property type="taxonomic scope" value="Eukaryota"/>
</dbReference>
<protein>
    <submittedName>
        <fullName evidence="2">Uncharacterized protein</fullName>
    </submittedName>
</protein>
<accession>E3M1E8</accession>
<gene>
    <name evidence="2" type="ORF">CRE_06526</name>
</gene>
<keyword evidence="3" id="KW-1185">Reference proteome</keyword>
<dbReference type="STRING" id="31234.E3M1E8"/>
<feature type="region of interest" description="Disordered" evidence="1">
    <location>
        <begin position="273"/>
        <end position="298"/>
    </location>
</feature>
<organism evidence="3">
    <name type="scientific">Caenorhabditis remanei</name>
    <name type="common">Caenorhabditis vulgaris</name>
    <dbReference type="NCBI Taxonomy" id="31234"/>
    <lineage>
        <taxon>Eukaryota</taxon>
        <taxon>Metazoa</taxon>
        <taxon>Ecdysozoa</taxon>
        <taxon>Nematoda</taxon>
        <taxon>Chromadorea</taxon>
        <taxon>Rhabditida</taxon>
        <taxon>Rhabditina</taxon>
        <taxon>Rhabditomorpha</taxon>
        <taxon>Rhabditoidea</taxon>
        <taxon>Rhabditidae</taxon>
        <taxon>Peloderinae</taxon>
        <taxon>Caenorhabditis</taxon>
    </lineage>
</organism>
<dbReference type="InParanoid" id="E3M1E8"/>
<proteinExistence type="predicted"/>
<sequence>MVPPSPKPKSWYGFDANDLVVSNVVDVIAFDSTQNNQQMQTVQDRMQINNLKNQVAGLEMTIALNNEALACQNRVFASMKSKIEELTKRADHSDIEKTFWKDCWSDEKRKAEDLQTKFDAIVKKEELNKRIGIFDNTAPSAPNTSTIPRLEEKSQPVKYFASAVGRWLVWTGKDEKIEGIGMLLDLNDYLFHPDKEKTVPQVVRKAPNLRQMFGIYYNTVHQGSDISAETAYKNLSKDDMDEWYRKTNILKIWQDDQIKQGMVKIVELEKKRKAVKKEDGNNEPKEKKMKKKIKKEIK</sequence>
<feature type="compositionally biased region" description="Basic and acidic residues" evidence="1">
    <location>
        <begin position="273"/>
        <end position="286"/>
    </location>
</feature>
<dbReference type="OMA" id="LNDYLFH"/>
<dbReference type="AlphaFoldDB" id="E3M1E8"/>